<dbReference type="Proteomes" id="UP001165064">
    <property type="component" value="Unassembled WGS sequence"/>
</dbReference>
<organism evidence="1 2">
    <name type="scientific">Ambrosiozyma monospora</name>
    <name type="common">Yeast</name>
    <name type="synonym">Endomycopsis monosporus</name>
    <dbReference type="NCBI Taxonomy" id="43982"/>
    <lineage>
        <taxon>Eukaryota</taxon>
        <taxon>Fungi</taxon>
        <taxon>Dikarya</taxon>
        <taxon>Ascomycota</taxon>
        <taxon>Saccharomycotina</taxon>
        <taxon>Pichiomycetes</taxon>
        <taxon>Pichiales</taxon>
        <taxon>Pichiaceae</taxon>
        <taxon>Ambrosiozyma</taxon>
    </lineage>
</organism>
<proteinExistence type="predicted"/>
<reference evidence="1" key="1">
    <citation type="submission" date="2023-04" db="EMBL/GenBank/DDBJ databases">
        <title>Ambrosiozyma monospora NBRC 10751.</title>
        <authorList>
            <person name="Ichikawa N."/>
            <person name="Sato H."/>
            <person name="Tonouchi N."/>
        </authorList>
    </citation>
    <scope>NUCLEOTIDE SEQUENCE</scope>
    <source>
        <strain evidence="1">NBRC 10751</strain>
    </source>
</reference>
<gene>
    <name evidence="1" type="ORF">Amon02_000489900</name>
</gene>
<protein>
    <submittedName>
        <fullName evidence="1">Unnamed protein product</fullName>
    </submittedName>
</protein>
<accession>A0ACB5T4X1</accession>
<keyword evidence="2" id="KW-1185">Reference proteome</keyword>
<evidence type="ECO:0000313" key="2">
    <source>
        <dbReference type="Proteomes" id="UP001165064"/>
    </source>
</evidence>
<name>A0ACB5T4X1_AMBMO</name>
<evidence type="ECO:0000313" key="1">
    <source>
        <dbReference type="EMBL" id="GME81382.1"/>
    </source>
</evidence>
<dbReference type="EMBL" id="BSXS01003478">
    <property type="protein sequence ID" value="GME81382.1"/>
    <property type="molecule type" value="Genomic_DNA"/>
</dbReference>
<sequence>MRSSTLSFASSLLLASSVFADDDIFHYERFTLKVKSSDASLDGQPIGDYADGDPSKFGTHQWLTVGGSAVALKRGSGGLIQPDLTITNAYLGYMFQIQSVALFNPGPTSIDSRASETSFTDDGALAYSDISKFQACKGFGYVPEDTYQIFWNTDHSNCTDIELVKVDSSAASSSAASSSILPSTSSQEAVSSTSASSSSAEVTPTTPANNNGTSPDSVTSTATDVKTDTETASCHKCSAHGSSSAETISSYEDAAGLIKPVGVAAFVAGAAALLI</sequence>
<comment type="caution">
    <text evidence="1">The sequence shown here is derived from an EMBL/GenBank/DDBJ whole genome shotgun (WGS) entry which is preliminary data.</text>
</comment>